<protein>
    <submittedName>
        <fullName evidence="1">Uncharacterized protein</fullName>
    </submittedName>
</protein>
<dbReference type="AlphaFoldDB" id="A0A0A9GHD3"/>
<name>A0A0A9GHD3_ARUDO</name>
<sequence>MEGDVKKAMKVNCLHGLLFFGVRQSSESTISGTVQIDGTCFFWAWYPLHCTTYM</sequence>
<reference evidence="1" key="1">
    <citation type="submission" date="2014-09" db="EMBL/GenBank/DDBJ databases">
        <authorList>
            <person name="Magalhaes I.L.F."/>
            <person name="Oliveira U."/>
            <person name="Santos F.R."/>
            <person name="Vidigal T.H.D.A."/>
            <person name="Brescovit A.D."/>
            <person name="Santos A.J."/>
        </authorList>
    </citation>
    <scope>NUCLEOTIDE SEQUENCE</scope>
    <source>
        <tissue evidence="1">Shoot tissue taken approximately 20 cm above the soil surface</tissue>
    </source>
</reference>
<accession>A0A0A9GHD3</accession>
<reference evidence="1" key="2">
    <citation type="journal article" date="2015" name="Data Brief">
        <title>Shoot transcriptome of the giant reed, Arundo donax.</title>
        <authorList>
            <person name="Barrero R.A."/>
            <person name="Guerrero F.D."/>
            <person name="Moolhuijzen P."/>
            <person name="Goolsby J.A."/>
            <person name="Tidwell J."/>
            <person name="Bellgard S.E."/>
            <person name="Bellgard M.I."/>
        </authorList>
    </citation>
    <scope>NUCLEOTIDE SEQUENCE</scope>
    <source>
        <tissue evidence="1">Shoot tissue taken approximately 20 cm above the soil surface</tissue>
    </source>
</reference>
<dbReference type="EMBL" id="GBRH01173391">
    <property type="protein sequence ID" value="JAE24505.1"/>
    <property type="molecule type" value="Transcribed_RNA"/>
</dbReference>
<proteinExistence type="predicted"/>
<evidence type="ECO:0000313" key="1">
    <source>
        <dbReference type="EMBL" id="JAE24505.1"/>
    </source>
</evidence>
<organism evidence="1">
    <name type="scientific">Arundo donax</name>
    <name type="common">Giant reed</name>
    <name type="synonym">Donax arundinaceus</name>
    <dbReference type="NCBI Taxonomy" id="35708"/>
    <lineage>
        <taxon>Eukaryota</taxon>
        <taxon>Viridiplantae</taxon>
        <taxon>Streptophyta</taxon>
        <taxon>Embryophyta</taxon>
        <taxon>Tracheophyta</taxon>
        <taxon>Spermatophyta</taxon>
        <taxon>Magnoliopsida</taxon>
        <taxon>Liliopsida</taxon>
        <taxon>Poales</taxon>
        <taxon>Poaceae</taxon>
        <taxon>PACMAD clade</taxon>
        <taxon>Arundinoideae</taxon>
        <taxon>Arundineae</taxon>
        <taxon>Arundo</taxon>
    </lineage>
</organism>